<dbReference type="PANTHER" id="PTHR16214:SF3">
    <property type="entry name" value="TRANSMEMBRANE PROTEIN 260"/>
    <property type="match status" value="1"/>
</dbReference>
<keyword evidence="3" id="KW-1185">Reference proteome</keyword>
<dbReference type="PANTHER" id="PTHR16214">
    <property type="entry name" value="TRANSMEMBRANE PROTEIN 260"/>
    <property type="match status" value="1"/>
</dbReference>
<sequence length="622" mass="72310">MYAKGETEYDIIDYKVDAIYDKTGMTILPRMYSSTAEHAKRYREITGLRAGQKPTFGDNLYFMFKYQLGHMYMRYFMWNFAGRESDVQDASWTSPADAFKKVPWELENNKGRNNYLFIPLILGLIGFFYQYRKDQKNFSVMLLLFFLTGAALVLYLNSPPSEPRERDYIYVGSFYVFSIWIGFAVLAMYDLFQRFIANKKAAIATSLIICLSCPAIMASENWDDHDRSDRYFSVDTARNFLASCAPNAILFTGGDNDTFPLWYVQEVEGFRTDVRVVVLSYFNTDWYIDQMMRQAYESEPFPFSLTSKDYRQGGLNDFVVVMERENIKGAISLEQYMKLVREGNPALRVATSISAYNSIPSKSVYLNVDSASVMSKGIIPSTLQDYMVPRMVFNIKDRVLEKKDLAILDIILTNKWERPIYFNNTSLASVNIDIRRYAVQEGNAYRLLPVENPDNQETFVDVDIMYDNMMNNFYWRGLQDPSIYYTEDYRNFVLNHRASFNTLAESLLMVDDTERAKNALLKSLEVMPDSVVPYDHFTVRMVSLLMEVGEEEKAKEIAATMSMRADEMLTYMFDNLIADSFTVQKNLIVLNELARVFRAYEDPELGKTYEELFRKHYGMMNN</sequence>
<protein>
    <recommendedName>
        <fullName evidence="4">DUF2723 domain-containing protein</fullName>
    </recommendedName>
</protein>
<evidence type="ECO:0000313" key="2">
    <source>
        <dbReference type="EMBL" id="WOK05593.1"/>
    </source>
</evidence>
<gene>
    <name evidence="2" type="ORF">RT717_21180</name>
</gene>
<proteinExistence type="predicted"/>
<keyword evidence="1" id="KW-0472">Membrane</keyword>
<keyword evidence="1" id="KW-1133">Transmembrane helix</keyword>
<keyword evidence="1" id="KW-0812">Transmembrane</keyword>
<dbReference type="Proteomes" id="UP001302349">
    <property type="component" value="Chromosome"/>
</dbReference>
<reference evidence="2 3" key="1">
    <citation type="journal article" date="2023" name="Microbiol. Resour. Announc.">
        <title>Complete Genome Sequence of Imperialibacter roseus strain P4T.</title>
        <authorList>
            <person name="Tizabi D.R."/>
            <person name="Bachvaroff T."/>
            <person name="Hill R.T."/>
        </authorList>
    </citation>
    <scope>NUCLEOTIDE SEQUENCE [LARGE SCALE GENOMIC DNA]</scope>
    <source>
        <strain evidence="2 3">P4T</strain>
    </source>
</reference>
<feature type="transmembrane region" description="Helical" evidence="1">
    <location>
        <begin position="114"/>
        <end position="131"/>
    </location>
</feature>
<accession>A0ABZ0IKP7</accession>
<dbReference type="InterPro" id="IPR052724">
    <property type="entry name" value="GT117_domain-containing"/>
</dbReference>
<evidence type="ECO:0008006" key="4">
    <source>
        <dbReference type="Google" id="ProtNLM"/>
    </source>
</evidence>
<evidence type="ECO:0000313" key="3">
    <source>
        <dbReference type="Proteomes" id="UP001302349"/>
    </source>
</evidence>
<feature type="transmembrane region" description="Helical" evidence="1">
    <location>
        <begin position="168"/>
        <end position="189"/>
    </location>
</feature>
<feature type="transmembrane region" description="Helical" evidence="1">
    <location>
        <begin position="138"/>
        <end position="156"/>
    </location>
</feature>
<organism evidence="2 3">
    <name type="scientific">Imperialibacter roseus</name>
    <dbReference type="NCBI Taxonomy" id="1324217"/>
    <lineage>
        <taxon>Bacteria</taxon>
        <taxon>Pseudomonadati</taxon>
        <taxon>Bacteroidota</taxon>
        <taxon>Cytophagia</taxon>
        <taxon>Cytophagales</taxon>
        <taxon>Flammeovirgaceae</taxon>
        <taxon>Imperialibacter</taxon>
    </lineage>
</organism>
<dbReference type="EMBL" id="CP136051">
    <property type="protein sequence ID" value="WOK05593.1"/>
    <property type="molecule type" value="Genomic_DNA"/>
</dbReference>
<dbReference type="RefSeq" id="WP_317488351.1">
    <property type="nucleotide sequence ID" value="NZ_CP136051.1"/>
</dbReference>
<evidence type="ECO:0000256" key="1">
    <source>
        <dbReference type="SAM" id="Phobius"/>
    </source>
</evidence>
<name>A0ABZ0IKP7_9BACT</name>